<reference evidence="2" key="1">
    <citation type="journal article" date="2019" name="Int. J. Syst. Evol. Microbiol.">
        <title>The Global Catalogue of Microorganisms (GCM) 10K type strain sequencing project: providing services to taxonomists for standard genome sequencing and annotation.</title>
        <authorList>
            <consortium name="The Broad Institute Genomics Platform"/>
            <consortium name="The Broad Institute Genome Sequencing Center for Infectious Disease"/>
            <person name="Wu L."/>
            <person name="Ma J."/>
        </authorList>
    </citation>
    <scope>NUCLEOTIDE SEQUENCE [LARGE SCALE GENOMIC DNA]</scope>
    <source>
        <strain evidence="2">JCM 30774</strain>
    </source>
</reference>
<name>A0ABW4B3V4_9GAMM</name>
<protein>
    <submittedName>
        <fullName evidence="1">PA2817 family protein</fullName>
    </submittedName>
</protein>
<accession>A0ABW4B3V4</accession>
<sequence length="138" mass="15961">MSSRINFIKDLLQTLDQRIKEHDPFDRDVLAEEEQDFIDKWNTLIVSADAPTSEFLFDTQELIGRFIRCYPNLVPLMHRELLYFVGGECLHYLGDEELALYQSIDEQLYELESAGETADIAKLIEINKPSVPQNAPLQ</sequence>
<organism evidence="1 2">
    <name type="scientific">Rhodanobacter aciditrophus</name>
    <dbReference type="NCBI Taxonomy" id="1623218"/>
    <lineage>
        <taxon>Bacteria</taxon>
        <taxon>Pseudomonadati</taxon>
        <taxon>Pseudomonadota</taxon>
        <taxon>Gammaproteobacteria</taxon>
        <taxon>Lysobacterales</taxon>
        <taxon>Rhodanobacteraceae</taxon>
        <taxon>Rhodanobacter</taxon>
    </lineage>
</organism>
<gene>
    <name evidence="1" type="ORF">ACFQ45_11730</name>
</gene>
<dbReference type="NCBIfam" id="NF041512">
    <property type="entry name" value="PA2817_fam"/>
    <property type="match status" value="1"/>
</dbReference>
<evidence type="ECO:0000313" key="1">
    <source>
        <dbReference type="EMBL" id="MFD1384045.1"/>
    </source>
</evidence>
<dbReference type="Proteomes" id="UP001597059">
    <property type="component" value="Unassembled WGS sequence"/>
</dbReference>
<keyword evidence="2" id="KW-1185">Reference proteome</keyword>
<comment type="caution">
    <text evidence="1">The sequence shown here is derived from an EMBL/GenBank/DDBJ whole genome shotgun (WGS) entry which is preliminary data.</text>
</comment>
<dbReference type="RefSeq" id="WP_377367889.1">
    <property type="nucleotide sequence ID" value="NZ_JBHTMN010000012.1"/>
</dbReference>
<dbReference type="EMBL" id="JBHTMN010000012">
    <property type="protein sequence ID" value="MFD1384045.1"/>
    <property type="molecule type" value="Genomic_DNA"/>
</dbReference>
<evidence type="ECO:0000313" key="2">
    <source>
        <dbReference type="Proteomes" id="UP001597059"/>
    </source>
</evidence>
<proteinExistence type="predicted"/>
<dbReference type="InterPro" id="IPR048156">
    <property type="entry name" value="PA2817-like"/>
</dbReference>